<gene>
    <name evidence="1" type="ORF">PR001_g26401</name>
    <name evidence="2" type="ORF">PR002_g574</name>
    <name evidence="3" type="ORF">PR003_g27517</name>
</gene>
<protein>
    <submittedName>
        <fullName evidence="2">Uncharacterized protein</fullName>
    </submittedName>
</protein>
<keyword evidence="5" id="KW-1185">Reference proteome</keyword>
<evidence type="ECO:0000313" key="4">
    <source>
        <dbReference type="Proteomes" id="UP000429607"/>
    </source>
</evidence>
<evidence type="ECO:0000313" key="6">
    <source>
        <dbReference type="Proteomes" id="UP000435112"/>
    </source>
</evidence>
<dbReference type="Proteomes" id="UP000435112">
    <property type="component" value="Unassembled WGS sequence"/>
</dbReference>
<comment type="caution">
    <text evidence="2">The sequence shown here is derived from an EMBL/GenBank/DDBJ whole genome shotgun (WGS) entry which is preliminary data.</text>
</comment>
<evidence type="ECO:0000313" key="5">
    <source>
        <dbReference type="Proteomes" id="UP000434957"/>
    </source>
</evidence>
<evidence type="ECO:0000313" key="2">
    <source>
        <dbReference type="EMBL" id="KAE9048202.1"/>
    </source>
</evidence>
<dbReference type="Proteomes" id="UP000434957">
    <property type="component" value="Unassembled WGS sequence"/>
</dbReference>
<dbReference type="EMBL" id="QXFT01003868">
    <property type="protein sequence ID" value="KAE9282016.1"/>
    <property type="molecule type" value="Genomic_DNA"/>
</dbReference>
<sequence>MKTAPFLALFVRSAASRKPSKFDRAAVSKYVHAFITNCPRRAGDYYTRLNAVHTLDHASVHTSTI</sequence>
<evidence type="ECO:0000313" key="3">
    <source>
        <dbReference type="EMBL" id="KAE9282016.1"/>
    </source>
</evidence>
<dbReference type="Proteomes" id="UP000429607">
    <property type="component" value="Unassembled WGS sequence"/>
</dbReference>
<proteinExistence type="predicted"/>
<name>A0A6A3P6S2_9STRA</name>
<evidence type="ECO:0000313" key="1">
    <source>
        <dbReference type="EMBL" id="KAE8973151.1"/>
    </source>
</evidence>
<dbReference type="AlphaFoldDB" id="A0A6A3P6S2"/>
<reference evidence="4 6" key="1">
    <citation type="submission" date="2018-09" db="EMBL/GenBank/DDBJ databases">
        <title>Genomic investigation of the strawberry pathogen Phytophthora fragariae indicates pathogenicity is determined by transcriptional variation in three key races.</title>
        <authorList>
            <person name="Adams T.M."/>
            <person name="Armitage A.D."/>
            <person name="Sobczyk M.K."/>
            <person name="Bates H.J."/>
            <person name="Dunwell J.M."/>
            <person name="Nellist C.F."/>
            <person name="Harrison R.J."/>
        </authorList>
    </citation>
    <scope>NUCLEOTIDE SEQUENCE [LARGE SCALE GENOMIC DNA]</scope>
    <source>
        <strain evidence="1 4">SCRP249</strain>
        <strain evidence="2 6">SCRP324</strain>
        <strain evidence="3 5">SCRP333</strain>
    </source>
</reference>
<accession>A0A6A3P6S2</accession>
<dbReference type="EMBL" id="QXFU01000014">
    <property type="protein sequence ID" value="KAE9048202.1"/>
    <property type="molecule type" value="Genomic_DNA"/>
</dbReference>
<organism evidence="2 6">
    <name type="scientific">Phytophthora rubi</name>
    <dbReference type="NCBI Taxonomy" id="129364"/>
    <lineage>
        <taxon>Eukaryota</taxon>
        <taxon>Sar</taxon>
        <taxon>Stramenopiles</taxon>
        <taxon>Oomycota</taxon>
        <taxon>Peronosporomycetes</taxon>
        <taxon>Peronosporales</taxon>
        <taxon>Peronosporaceae</taxon>
        <taxon>Phytophthora</taxon>
    </lineage>
</organism>
<dbReference type="EMBL" id="QXFV01003888">
    <property type="protein sequence ID" value="KAE8973151.1"/>
    <property type="molecule type" value="Genomic_DNA"/>
</dbReference>